<dbReference type="EMBL" id="VLLN01000025">
    <property type="protein sequence ID" value="TWJ16702.1"/>
    <property type="molecule type" value="Genomic_DNA"/>
</dbReference>
<dbReference type="RefSeq" id="WP_145024727.1">
    <property type="nucleotide sequence ID" value="NZ_VLLN01000025.1"/>
</dbReference>
<comment type="caution">
    <text evidence="2">The sequence shown here is derived from an EMBL/GenBank/DDBJ whole genome shotgun (WGS) entry which is preliminary data.</text>
</comment>
<feature type="chain" id="PRO_5021755128" evidence="1">
    <location>
        <begin position="25"/>
        <end position="625"/>
    </location>
</feature>
<dbReference type="OrthoDB" id="5372286at2"/>
<dbReference type="SUPFAM" id="SSF56935">
    <property type="entry name" value="Porins"/>
    <property type="match status" value="1"/>
</dbReference>
<gene>
    <name evidence="2" type="ORF">JN12_03274</name>
</gene>
<sequence length="625" mass="69132">MLHKGSIVCTAVMLMVSVVGTAGAAARQSVGIEALLELLQNKGVISGEESKAFADKSGSASRTDLKAVIDLLRAKGTISSDEAAAFLQRLAAQPQKEAEKAVDIVSSVPDTDAKGAVPIPNDELRPTLEVLREQGVLGVDEVAQIGERIGKKWTPADEDEPLALTDREIEYSRTTLPKEGLLNDIAQLRRQGLIDRDEAERIKKRFIQKLSLERVTADIGEEARREIKKQVESRVPELPEWTRRIKFNGDLRLRYEADFFDGLNALFVKPDNTTVLLNSSEDRHRIRLRARLGMIAKVNDEMEAGIGLATGNTTDPVSTNQTLGDSLNKKNFLLDLAYLKWSPTPTVTLWGGRFSNPWFCTDLVWSPNINFDGVAVTYRPRLTLRTSLFMTAGAFPIQEVELSSKDKWLFGGQVGVRYRNEEKLSARLAAAFYDFEHTTGVVNDPARPGANDWTAPQFQQKGNTLMDIDPGTAIKTAYASDFRELNINGSLDLGFWNPVRVVLNADYVNNLGFNKTDVYARTGNNVKKETEGYQFGITVGHSDTGAFGKWKALLLYKYLEADAVMDAFTDSDFHLGGTNAKGWITGADFGVAKNTWLSTRWLTANEISGPPLGIDVFQFNVNARF</sequence>
<name>A0A562VFP3_9BACT</name>
<reference evidence="2 3" key="1">
    <citation type="submission" date="2019-07" db="EMBL/GenBank/DDBJ databases">
        <title>Genomic Encyclopedia of Archaeal and Bacterial Type Strains, Phase II (KMG-II): from individual species to whole genera.</title>
        <authorList>
            <person name="Goeker M."/>
        </authorList>
    </citation>
    <scope>NUCLEOTIDE SEQUENCE [LARGE SCALE GENOMIC DNA]</scope>
    <source>
        <strain evidence="2 3">ATCC BAA-1139</strain>
    </source>
</reference>
<dbReference type="AlphaFoldDB" id="A0A562VFP3"/>
<dbReference type="Pfam" id="PF16930">
    <property type="entry name" value="Porin_5"/>
    <property type="match status" value="1"/>
</dbReference>
<organism evidence="2 3">
    <name type="scientific">Geobacter argillaceus</name>
    <dbReference type="NCBI Taxonomy" id="345631"/>
    <lineage>
        <taxon>Bacteria</taxon>
        <taxon>Pseudomonadati</taxon>
        <taxon>Thermodesulfobacteriota</taxon>
        <taxon>Desulfuromonadia</taxon>
        <taxon>Geobacterales</taxon>
        <taxon>Geobacteraceae</taxon>
        <taxon>Geobacter</taxon>
    </lineage>
</organism>
<feature type="signal peptide" evidence="1">
    <location>
        <begin position="1"/>
        <end position="24"/>
    </location>
</feature>
<evidence type="ECO:0000313" key="3">
    <source>
        <dbReference type="Proteomes" id="UP000319449"/>
    </source>
</evidence>
<proteinExistence type="predicted"/>
<dbReference type="InterPro" id="IPR032638">
    <property type="entry name" value="Porin_5"/>
</dbReference>
<evidence type="ECO:0000256" key="1">
    <source>
        <dbReference type="SAM" id="SignalP"/>
    </source>
</evidence>
<accession>A0A562VFP3</accession>
<dbReference type="Proteomes" id="UP000319449">
    <property type="component" value="Unassembled WGS sequence"/>
</dbReference>
<keyword evidence="3" id="KW-1185">Reference proteome</keyword>
<protein>
    <submittedName>
        <fullName evidence="2">Putative porin</fullName>
    </submittedName>
</protein>
<evidence type="ECO:0000313" key="2">
    <source>
        <dbReference type="EMBL" id="TWJ16702.1"/>
    </source>
</evidence>
<keyword evidence="1" id="KW-0732">Signal</keyword>